<dbReference type="PANTHER" id="PTHR35294">
    <property type="entry name" value="UBIQUITIN-ASSOCIATED/TRANSLATION ELONGATION FACTOR EF1B PROTEIN"/>
    <property type="match status" value="1"/>
</dbReference>
<evidence type="ECO:0000259" key="3">
    <source>
        <dbReference type="PROSITE" id="PS50030"/>
    </source>
</evidence>
<feature type="compositionally biased region" description="Polar residues" evidence="2">
    <location>
        <begin position="383"/>
        <end position="393"/>
    </location>
</feature>
<feature type="compositionally biased region" description="Basic and acidic residues" evidence="2">
    <location>
        <begin position="132"/>
        <end position="142"/>
    </location>
</feature>
<feature type="region of interest" description="Disordered" evidence="2">
    <location>
        <begin position="369"/>
        <end position="393"/>
    </location>
</feature>
<name>A0A833QKL5_9POAL</name>
<keyword evidence="5" id="KW-1185">Reference proteome</keyword>
<feature type="coiled-coil region" evidence="1">
    <location>
        <begin position="233"/>
        <end position="285"/>
    </location>
</feature>
<organism evidence="4 5">
    <name type="scientific">Carex littledalei</name>
    <dbReference type="NCBI Taxonomy" id="544730"/>
    <lineage>
        <taxon>Eukaryota</taxon>
        <taxon>Viridiplantae</taxon>
        <taxon>Streptophyta</taxon>
        <taxon>Embryophyta</taxon>
        <taxon>Tracheophyta</taxon>
        <taxon>Spermatophyta</taxon>
        <taxon>Magnoliopsida</taxon>
        <taxon>Liliopsida</taxon>
        <taxon>Poales</taxon>
        <taxon>Cyperaceae</taxon>
        <taxon>Cyperoideae</taxon>
        <taxon>Cariceae</taxon>
        <taxon>Carex</taxon>
        <taxon>Carex subgen. Euthyceras</taxon>
    </lineage>
</organism>
<dbReference type="Pfam" id="PF22562">
    <property type="entry name" value="UBA_7"/>
    <property type="match status" value="1"/>
</dbReference>
<feature type="compositionally biased region" description="Basic residues" evidence="2">
    <location>
        <begin position="143"/>
        <end position="152"/>
    </location>
</feature>
<keyword evidence="1" id="KW-0175">Coiled coil</keyword>
<feature type="compositionally biased region" description="Polar residues" evidence="2">
    <location>
        <begin position="23"/>
        <end position="34"/>
    </location>
</feature>
<feature type="region of interest" description="Disordered" evidence="2">
    <location>
        <begin position="1"/>
        <end position="160"/>
    </location>
</feature>
<sequence length="663" mass="71114">MSPAPKSKSKEKTTSTSNKLTKDQNPQKPTQKPTLSNGGGSGALASAYNPVSGTFHALDPADPATLLLNPGKFRSIDEPDDHSPTSHGDFDSASNHDSCSGESEDTVPKANSNGLGAASTGPSRTDSVPGCDSEKREKIRQKNEKKHQRQRERRAQELHEKCSGYLMSRKLESLSQQLVAMGFSQEQATMALIQNEGRVEESVAWLFEGGEESRQPEGSAPDLHCGVGLKIDIADELAKIVELEKRYKCTKQEVERAVVACEGDLVKAEENLKAQKQEAAAVAAAIRPKTPPPLPAKPEEMALHVSANQRLPLQTKVFGSVQLPLQQQKKVERDFNYVRSQEPMKNLVPPLDRLPVNPVNLDYRLKQQQHAATEKRWPVGPGNPNSYPASSSHMPVSVSQLKSEPHFPVSSNVMKGGTAPVGAGQLHPLREPVVVMQRPQTINPGKQNLPSTSLGLGHSNGSIPGLVESKMFNRGLGQSIPGLGHVSNNGTTNGTVSMHQFVNQSHLDMPVTTSWSNGSPLTSPSSLGLFTSWGSSRSLNGTQQNEWGNGGGGGSPCDYTSIDWSLDLALLNSSSNTSIGSDRLSNTWSTMFMGGSGNMVRRGSTVNINTGGGGPYLSGLQEGAGNEARFNEWTSPFSGEDILGASRKFVMSPPCRSGDGFLE</sequence>
<dbReference type="PANTHER" id="PTHR35294:SF1">
    <property type="entry name" value="OS05G0409000 PROTEIN"/>
    <property type="match status" value="1"/>
</dbReference>
<dbReference type="SUPFAM" id="SSF46934">
    <property type="entry name" value="UBA-like"/>
    <property type="match status" value="1"/>
</dbReference>
<feature type="compositionally biased region" description="Basic and acidic residues" evidence="2">
    <location>
        <begin position="74"/>
        <end position="90"/>
    </location>
</feature>
<dbReference type="InterPro" id="IPR015940">
    <property type="entry name" value="UBA"/>
</dbReference>
<proteinExistence type="predicted"/>
<dbReference type="EMBL" id="SWLB01000125">
    <property type="protein sequence ID" value="KAF3320147.1"/>
    <property type="molecule type" value="Genomic_DNA"/>
</dbReference>
<feature type="compositionally biased region" description="Polar residues" evidence="2">
    <location>
        <begin position="92"/>
        <end position="101"/>
    </location>
</feature>
<reference evidence="4" key="1">
    <citation type="submission" date="2020-01" db="EMBL/GenBank/DDBJ databases">
        <title>Genome sequence of Kobresia littledalei, the first chromosome-level genome in the family Cyperaceae.</title>
        <authorList>
            <person name="Qu G."/>
        </authorList>
    </citation>
    <scope>NUCLEOTIDE SEQUENCE</scope>
    <source>
        <strain evidence="4">C.B.Clarke</strain>
        <tissue evidence="4">Leaf</tissue>
    </source>
</reference>
<dbReference type="InterPro" id="IPR009060">
    <property type="entry name" value="UBA-like_sf"/>
</dbReference>
<feature type="domain" description="UBA" evidence="3">
    <location>
        <begin position="157"/>
        <end position="209"/>
    </location>
</feature>
<evidence type="ECO:0000256" key="1">
    <source>
        <dbReference type="SAM" id="Coils"/>
    </source>
</evidence>
<dbReference type="AlphaFoldDB" id="A0A833QKL5"/>
<feature type="compositionally biased region" description="Polar residues" evidence="2">
    <location>
        <begin position="109"/>
        <end position="126"/>
    </location>
</feature>
<evidence type="ECO:0000313" key="5">
    <source>
        <dbReference type="Proteomes" id="UP000623129"/>
    </source>
</evidence>
<evidence type="ECO:0000313" key="4">
    <source>
        <dbReference type="EMBL" id="KAF3320147.1"/>
    </source>
</evidence>
<feature type="compositionally biased region" description="Low complexity" evidence="2">
    <location>
        <begin position="57"/>
        <end position="68"/>
    </location>
</feature>
<gene>
    <name evidence="4" type="ORF">FCM35_KLT22251</name>
</gene>
<accession>A0A833QKL5</accession>
<dbReference type="PROSITE" id="PS50030">
    <property type="entry name" value="UBA"/>
    <property type="match status" value="1"/>
</dbReference>
<dbReference type="OrthoDB" id="515654at2759"/>
<protein>
    <submittedName>
        <fullName evidence="4">UBA/TS-N domain-containing protein</fullName>
    </submittedName>
</protein>
<dbReference type="Gene3D" id="1.10.8.10">
    <property type="entry name" value="DNA helicase RuvA subunit, C-terminal domain"/>
    <property type="match status" value="1"/>
</dbReference>
<evidence type="ECO:0000256" key="2">
    <source>
        <dbReference type="SAM" id="MobiDB-lite"/>
    </source>
</evidence>
<comment type="caution">
    <text evidence="4">The sequence shown here is derived from an EMBL/GenBank/DDBJ whole genome shotgun (WGS) entry which is preliminary data.</text>
</comment>
<dbReference type="Proteomes" id="UP000623129">
    <property type="component" value="Unassembled WGS sequence"/>
</dbReference>